<dbReference type="AlphaFoldDB" id="A0A4S8JMD3"/>
<organism evidence="1 2">
    <name type="scientific">Musa balbisiana</name>
    <name type="common">Banana</name>
    <dbReference type="NCBI Taxonomy" id="52838"/>
    <lineage>
        <taxon>Eukaryota</taxon>
        <taxon>Viridiplantae</taxon>
        <taxon>Streptophyta</taxon>
        <taxon>Embryophyta</taxon>
        <taxon>Tracheophyta</taxon>
        <taxon>Spermatophyta</taxon>
        <taxon>Magnoliopsida</taxon>
        <taxon>Liliopsida</taxon>
        <taxon>Zingiberales</taxon>
        <taxon>Musaceae</taxon>
        <taxon>Musa</taxon>
    </lineage>
</organism>
<dbReference type="Proteomes" id="UP000317650">
    <property type="component" value="Chromosome 1"/>
</dbReference>
<sequence>MYRPYRASNSGNTRRDSAKANIYGAVIKDLLVHQNGGELLHWPEGAKPSQSCRTFHSSS</sequence>
<name>A0A4S8JMD3_MUSBA</name>
<comment type="caution">
    <text evidence="1">The sequence shown here is derived from an EMBL/GenBank/DDBJ whole genome shotgun (WGS) entry which is preliminary data.</text>
</comment>
<reference evidence="1 2" key="1">
    <citation type="journal article" date="2019" name="Nat. Plants">
        <title>Genome sequencing of Musa balbisiana reveals subgenome evolution and function divergence in polyploid bananas.</title>
        <authorList>
            <person name="Yao X."/>
        </authorList>
    </citation>
    <scope>NUCLEOTIDE SEQUENCE [LARGE SCALE GENOMIC DNA]</scope>
    <source>
        <strain evidence="2">cv. DH-PKW</strain>
        <tissue evidence="1">Leaves</tissue>
    </source>
</reference>
<proteinExistence type="predicted"/>
<evidence type="ECO:0000313" key="1">
    <source>
        <dbReference type="EMBL" id="THU63260.1"/>
    </source>
</evidence>
<gene>
    <name evidence="1" type="ORF">C4D60_Mb01t13850</name>
</gene>
<keyword evidence="2" id="KW-1185">Reference proteome</keyword>
<accession>A0A4S8JMD3</accession>
<protein>
    <submittedName>
        <fullName evidence="1">Uncharacterized protein</fullName>
    </submittedName>
</protein>
<dbReference type="EMBL" id="PYDT01000004">
    <property type="protein sequence ID" value="THU63260.1"/>
    <property type="molecule type" value="Genomic_DNA"/>
</dbReference>
<evidence type="ECO:0000313" key="2">
    <source>
        <dbReference type="Proteomes" id="UP000317650"/>
    </source>
</evidence>